<dbReference type="EMBL" id="SSOB01000016">
    <property type="protein sequence ID" value="THF78405.1"/>
    <property type="molecule type" value="Genomic_DNA"/>
</dbReference>
<dbReference type="OrthoDB" id="9799319at2"/>
<dbReference type="SUPFAM" id="SSF51215">
    <property type="entry name" value="Regulatory protein AraC"/>
    <property type="match status" value="1"/>
</dbReference>
<dbReference type="PROSITE" id="PS01124">
    <property type="entry name" value="HTH_ARAC_FAMILY_2"/>
    <property type="match status" value="1"/>
</dbReference>
<dbReference type="AlphaFoldDB" id="A0A4S4BUY4"/>
<dbReference type="InterPro" id="IPR018062">
    <property type="entry name" value="HTH_AraC-typ_CS"/>
</dbReference>
<evidence type="ECO:0000256" key="3">
    <source>
        <dbReference type="ARBA" id="ARBA00023163"/>
    </source>
</evidence>
<accession>A0A4S4BUY4</accession>
<protein>
    <submittedName>
        <fullName evidence="5">AraC family transcriptional regulator</fullName>
    </submittedName>
</protein>
<comment type="caution">
    <text evidence="5">The sequence shown here is derived from an EMBL/GenBank/DDBJ whole genome shotgun (WGS) entry which is preliminary data.</text>
</comment>
<evidence type="ECO:0000256" key="1">
    <source>
        <dbReference type="ARBA" id="ARBA00023015"/>
    </source>
</evidence>
<name>A0A4S4BUY4_9BACL</name>
<keyword evidence="1" id="KW-0805">Transcription regulation</keyword>
<dbReference type="PANTHER" id="PTHR43280:SF2">
    <property type="entry name" value="HTH-TYPE TRANSCRIPTIONAL REGULATOR EXSA"/>
    <property type="match status" value="1"/>
</dbReference>
<reference evidence="5 6" key="1">
    <citation type="submission" date="2019-04" db="EMBL/GenBank/DDBJ databases">
        <title>Cohnella sp. nov. isolated from preserved vegetables.</title>
        <authorList>
            <person name="Lin S.-Y."/>
            <person name="Hung M.-H."/>
            <person name="Young C.-C."/>
        </authorList>
    </citation>
    <scope>NUCLEOTIDE SEQUENCE [LARGE SCALE GENOMIC DNA]</scope>
    <source>
        <strain evidence="5 6">CC-MHH1044</strain>
    </source>
</reference>
<dbReference type="Gene3D" id="2.60.120.10">
    <property type="entry name" value="Jelly Rolls"/>
    <property type="match status" value="1"/>
</dbReference>
<gene>
    <name evidence="5" type="ORF">E6C55_14440</name>
</gene>
<proteinExistence type="predicted"/>
<dbReference type="SMART" id="SM00342">
    <property type="entry name" value="HTH_ARAC"/>
    <property type="match status" value="1"/>
</dbReference>
<dbReference type="InterPro" id="IPR003313">
    <property type="entry name" value="AraC-bd"/>
</dbReference>
<organism evidence="5 6">
    <name type="scientific">Cohnella fermenti</name>
    <dbReference type="NCBI Taxonomy" id="2565925"/>
    <lineage>
        <taxon>Bacteria</taxon>
        <taxon>Bacillati</taxon>
        <taxon>Bacillota</taxon>
        <taxon>Bacilli</taxon>
        <taxon>Bacillales</taxon>
        <taxon>Paenibacillaceae</taxon>
        <taxon>Cohnella</taxon>
    </lineage>
</organism>
<dbReference type="GO" id="GO:0043565">
    <property type="term" value="F:sequence-specific DNA binding"/>
    <property type="evidence" value="ECO:0007669"/>
    <property type="project" value="InterPro"/>
</dbReference>
<dbReference type="InterPro" id="IPR009057">
    <property type="entry name" value="Homeodomain-like_sf"/>
</dbReference>
<keyword evidence="6" id="KW-1185">Reference proteome</keyword>
<dbReference type="PROSITE" id="PS00041">
    <property type="entry name" value="HTH_ARAC_FAMILY_1"/>
    <property type="match status" value="1"/>
</dbReference>
<sequence length="300" mass="34473">MRSMGTQTLLNEEIEYLDPLLCLRLEEELYYPCGNTRFGKWHYHREIEIIAVREGRLGIETAEATYELSAGDVCVLGASEVHRSRKTGVDNLRYWVLQFDPAPYFDSSSVVYLGAFTDEGVPLSRLSSIFADNKECASEAYGLIERLNEIVVRRDKGYGLAISSIVKHLLWILIREDRSGTIPGEEDHPGRLRLRPALLHIENHLSERIAVEDLSSLLNFSYHHFVKLFQKTIGLSLTEYLHYRRIKEAEKLLLTEDWNLAQIGEAVGIPSSAQFHKLFRRIHGCSPKQYKDRRRGPETI</sequence>
<keyword evidence="3" id="KW-0804">Transcription</keyword>
<evidence type="ECO:0000259" key="4">
    <source>
        <dbReference type="PROSITE" id="PS01124"/>
    </source>
</evidence>
<dbReference type="Pfam" id="PF12833">
    <property type="entry name" value="HTH_18"/>
    <property type="match status" value="1"/>
</dbReference>
<dbReference type="InterPro" id="IPR037923">
    <property type="entry name" value="HTH-like"/>
</dbReference>
<dbReference type="RefSeq" id="WP_136370501.1">
    <property type="nucleotide sequence ID" value="NZ_SSOB01000016.1"/>
</dbReference>
<dbReference type="GO" id="GO:0003700">
    <property type="term" value="F:DNA-binding transcription factor activity"/>
    <property type="evidence" value="ECO:0007669"/>
    <property type="project" value="InterPro"/>
</dbReference>
<evidence type="ECO:0000256" key="2">
    <source>
        <dbReference type="ARBA" id="ARBA00023125"/>
    </source>
</evidence>
<dbReference type="SUPFAM" id="SSF46689">
    <property type="entry name" value="Homeodomain-like"/>
    <property type="match status" value="2"/>
</dbReference>
<dbReference type="Pfam" id="PF02311">
    <property type="entry name" value="AraC_binding"/>
    <property type="match status" value="1"/>
</dbReference>
<dbReference type="Proteomes" id="UP000310636">
    <property type="component" value="Unassembled WGS sequence"/>
</dbReference>
<dbReference type="Gene3D" id="1.10.10.60">
    <property type="entry name" value="Homeodomain-like"/>
    <property type="match status" value="2"/>
</dbReference>
<evidence type="ECO:0000313" key="5">
    <source>
        <dbReference type="EMBL" id="THF78405.1"/>
    </source>
</evidence>
<dbReference type="PANTHER" id="PTHR43280">
    <property type="entry name" value="ARAC-FAMILY TRANSCRIPTIONAL REGULATOR"/>
    <property type="match status" value="1"/>
</dbReference>
<feature type="domain" description="HTH araC/xylS-type" evidence="4">
    <location>
        <begin position="195"/>
        <end position="293"/>
    </location>
</feature>
<keyword evidence="2" id="KW-0238">DNA-binding</keyword>
<dbReference type="InterPro" id="IPR018060">
    <property type="entry name" value="HTH_AraC"/>
</dbReference>
<dbReference type="InterPro" id="IPR014710">
    <property type="entry name" value="RmlC-like_jellyroll"/>
</dbReference>
<evidence type="ECO:0000313" key="6">
    <source>
        <dbReference type="Proteomes" id="UP000310636"/>
    </source>
</evidence>